<comment type="caution">
    <text evidence="1">The sequence shown here is derived from an EMBL/GenBank/DDBJ whole genome shotgun (WGS) entry which is preliminary data.</text>
</comment>
<organism evidence="1 2">
    <name type="scientific">Racocetra persica</name>
    <dbReference type="NCBI Taxonomy" id="160502"/>
    <lineage>
        <taxon>Eukaryota</taxon>
        <taxon>Fungi</taxon>
        <taxon>Fungi incertae sedis</taxon>
        <taxon>Mucoromycota</taxon>
        <taxon>Glomeromycotina</taxon>
        <taxon>Glomeromycetes</taxon>
        <taxon>Diversisporales</taxon>
        <taxon>Gigasporaceae</taxon>
        <taxon>Racocetra</taxon>
    </lineage>
</organism>
<protein>
    <submittedName>
        <fullName evidence="1">12854_t:CDS:1</fullName>
    </submittedName>
</protein>
<feature type="non-terminal residue" evidence="1">
    <location>
        <position position="1"/>
    </location>
</feature>
<name>A0ACA9NZ13_9GLOM</name>
<reference evidence="1" key="1">
    <citation type="submission" date="2021-06" db="EMBL/GenBank/DDBJ databases">
        <authorList>
            <person name="Kallberg Y."/>
            <person name="Tangrot J."/>
            <person name="Rosling A."/>
        </authorList>
    </citation>
    <scope>NUCLEOTIDE SEQUENCE</scope>
    <source>
        <strain evidence="1">MA461A</strain>
    </source>
</reference>
<sequence length="327" mass="36536">KAYTSTPRHSHSATLIGNKLYILGGSSTTIANPNYDIFTPTNDLFYLDVSAAFNKTNIPWTDLFNVVDTPKQDAASVSTGGPNKDNIFLCGGAFENNSSGVPLVYTLDSIKNVWNTPTIQEIQPPRRRHSSPIIDVTGKMYIFGGSYNISTGNSSLTYDNRMDILDTINLIWSKGSQLQAPTPRDRFSATLLPSDIIVYIGGFDVTGTTTLREIYLYDAKNDAWETMITVRSIPDTLAMHTSVLGLNNDRLIIYGGLHSWQSPQVDHDLSVLDIRNKPYKWFIPNISGIIPPTPCDRKIYDRLNLQEKSMNPNVSILDIGNDFEYKW</sequence>
<gene>
    <name evidence="1" type="ORF">RPERSI_LOCUS8863</name>
</gene>
<proteinExistence type="predicted"/>
<keyword evidence="2" id="KW-1185">Reference proteome</keyword>
<evidence type="ECO:0000313" key="2">
    <source>
        <dbReference type="Proteomes" id="UP000789920"/>
    </source>
</evidence>
<evidence type="ECO:0000313" key="1">
    <source>
        <dbReference type="EMBL" id="CAG8675272.1"/>
    </source>
</evidence>
<feature type="non-terminal residue" evidence="1">
    <location>
        <position position="327"/>
    </location>
</feature>
<accession>A0ACA9NZ13</accession>
<dbReference type="EMBL" id="CAJVQC010016300">
    <property type="protein sequence ID" value="CAG8675272.1"/>
    <property type="molecule type" value="Genomic_DNA"/>
</dbReference>
<dbReference type="Proteomes" id="UP000789920">
    <property type="component" value="Unassembled WGS sequence"/>
</dbReference>